<dbReference type="GO" id="GO:0000272">
    <property type="term" value="P:polysaccharide catabolic process"/>
    <property type="evidence" value="ECO:0007669"/>
    <property type="project" value="UniProtKB-KW"/>
</dbReference>
<feature type="non-terminal residue" evidence="7">
    <location>
        <position position="1"/>
    </location>
</feature>
<keyword evidence="3 4" id="KW-0624">Polysaccharide degradation</keyword>
<keyword evidence="4" id="KW-0326">Glycosidase</keyword>
<gene>
    <name evidence="7" type="primary">LOC106754287</name>
    <name evidence="6" type="synonym">LOC106754286</name>
</gene>
<dbReference type="PRINTS" id="PR00842">
    <property type="entry name" value="GLHYDLASE14B"/>
</dbReference>
<dbReference type="InterPro" id="IPR001371">
    <property type="entry name" value="Glyco_hydro_14B_pln"/>
</dbReference>
<evidence type="ECO:0000313" key="5">
    <source>
        <dbReference type="Proteomes" id="UP000087766"/>
    </source>
</evidence>
<dbReference type="GeneID" id="106754286"/>
<accession>A0A1S3TDE9</accession>
<protein>
    <recommendedName>
        <fullName evidence="4">Beta-amylase</fullName>
        <ecNumber evidence="4">3.2.1.2</ecNumber>
    </recommendedName>
</protein>
<dbReference type="InterPro" id="IPR001554">
    <property type="entry name" value="Glyco_hydro_14"/>
</dbReference>
<dbReference type="Proteomes" id="UP000087766">
    <property type="component" value="Unplaced"/>
</dbReference>
<comment type="similarity">
    <text evidence="1 4">Belongs to the glycosyl hydrolase 14 family.</text>
</comment>
<dbReference type="RefSeq" id="XP_014491788.1">
    <property type="nucleotide sequence ID" value="XM_014636302.1"/>
</dbReference>
<keyword evidence="4" id="KW-0378">Hydrolase</keyword>
<dbReference type="EC" id="3.2.1.2" evidence="4"/>
<reference evidence="6 7" key="1">
    <citation type="submission" date="2025-04" db="UniProtKB">
        <authorList>
            <consortium name="RefSeq"/>
        </authorList>
    </citation>
    <scope>IDENTIFICATION</scope>
    <source>
        <tissue evidence="6 7">Leaf</tissue>
    </source>
</reference>
<proteinExistence type="inferred from homology"/>
<evidence type="ECO:0000313" key="7">
    <source>
        <dbReference type="RefSeq" id="XP_014491789.1"/>
    </source>
</evidence>
<keyword evidence="5" id="KW-1185">Reference proteome</keyword>
<evidence type="ECO:0000256" key="3">
    <source>
        <dbReference type="ARBA" id="ARBA00023326"/>
    </source>
</evidence>
<dbReference type="InterPro" id="IPR017853">
    <property type="entry name" value="GH"/>
</dbReference>
<sequence length="169" mass="19570">LTAGYYNLCDRDGYRPIARMLSRHNAILNFTCLEMKNVEQPVKAQSGAEELVTQVLSGGWAENIEVAGENALERYDHEAYNQILSNARRNDIAKFGHPTLKMYGVTYLRLSDKLMKQRNFDIFKAFVKKMHANLDYCSTNYHFTEPMERSKPRIPLEFLLEATEPLEPY</sequence>
<dbReference type="RefSeq" id="XP_014491789.1">
    <property type="nucleotide sequence ID" value="XM_014636303.1"/>
</dbReference>
<evidence type="ECO:0000256" key="1">
    <source>
        <dbReference type="ARBA" id="ARBA00005652"/>
    </source>
</evidence>
<dbReference type="GO" id="GO:0016161">
    <property type="term" value="F:beta-amylase activity"/>
    <property type="evidence" value="ECO:0007669"/>
    <property type="project" value="UniProtKB-EC"/>
</dbReference>
<dbReference type="AlphaFoldDB" id="A0A1S3TDE9"/>
<dbReference type="PANTHER" id="PTHR31352">
    <property type="entry name" value="BETA-AMYLASE 1, CHLOROPLASTIC"/>
    <property type="match status" value="1"/>
</dbReference>
<name>A0A1S3TDE9_VIGRR</name>
<comment type="catalytic activity">
    <reaction evidence="4">
        <text>Hydrolysis of (1-&gt;4)-alpha-D-glucosidic linkages in polysaccharides so as to remove successive maltose units from the non-reducing ends of the chains.</text>
        <dbReference type="EC" id="3.2.1.2"/>
    </reaction>
</comment>
<evidence type="ECO:0000256" key="4">
    <source>
        <dbReference type="RuleBase" id="RU000509"/>
    </source>
</evidence>
<dbReference type="SUPFAM" id="SSF51445">
    <property type="entry name" value="(Trans)glycosidases"/>
    <property type="match status" value="1"/>
</dbReference>
<dbReference type="PRINTS" id="PR00750">
    <property type="entry name" value="BETAAMYLASE"/>
</dbReference>
<dbReference type="OrthoDB" id="649527at2759"/>
<dbReference type="Gene3D" id="3.20.20.80">
    <property type="entry name" value="Glycosidases"/>
    <property type="match status" value="1"/>
</dbReference>
<feature type="non-terminal residue" evidence="7">
    <location>
        <position position="169"/>
    </location>
</feature>
<dbReference type="PANTHER" id="PTHR31352:SF42">
    <property type="entry name" value="BETA-AMYLASE"/>
    <property type="match status" value="1"/>
</dbReference>
<dbReference type="GeneID" id="106754287"/>
<evidence type="ECO:0000313" key="6">
    <source>
        <dbReference type="RefSeq" id="XP_014491788.1"/>
    </source>
</evidence>
<dbReference type="Pfam" id="PF01373">
    <property type="entry name" value="Glyco_hydro_14"/>
    <property type="match status" value="1"/>
</dbReference>
<organism evidence="5 7">
    <name type="scientific">Vigna radiata var. radiata</name>
    <name type="common">Mung bean</name>
    <name type="synonym">Phaseolus aureus</name>
    <dbReference type="NCBI Taxonomy" id="3916"/>
    <lineage>
        <taxon>Eukaryota</taxon>
        <taxon>Viridiplantae</taxon>
        <taxon>Streptophyta</taxon>
        <taxon>Embryophyta</taxon>
        <taxon>Tracheophyta</taxon>
        <taxon>Spermatophyta</taxon>
        <taxon>Magnoliopsida</taxon>
        <taxon>eudicotyledons</taxon>
        <taxon>Gunneridae</taxon>
        <taxon>Pentapetalae</taxon>
        <taxon>rosids</taxon>
        <taxon>fabids</taxon>
        <taxon>Fabales</taxon>
        <taxon>Fabaceae</taxon>
        <taxon>Papilionoideae</taxon>
        <taxon>50 kb inversion clade</taxon>
        <taxon>NPAAA clade</taxon>
        <taxon>indigoferoid/millettioid clade</taxon>
        <taxon>Phaseoleae</taxon>
        <taxon>Vigna</taxon>
    </lineage>
</organism>
<evidence type="ECO:0000256" key="2">
    <source>
        <dbReference type="ARBA" id="ARBA00023277"/>
    </source>
</evidence>
<dbReference type="KEGG" id="vra:106754287"/>
<dbReference type="KEGG" id="vra:106754286"/>
<keyword evidence="2 4" id="KW-0119">Carbohydrate metabolism</keyword>